<reference evidence="1 2" key="1">
    <citation type="submission" date="2019-10" db="EMBL/GenBank/DDBJ databases">
        <authorList>
            <person name="Karimi E."/>
        </authorList>
    </citation>
    <scope>NUCLEOTIDE SEQUENCE [LARGE SCALE GENOMIC DNA]</scope>
    <source>
        <strain evidence="1">Bacillus sp. 71</strain>
    </source>
</reference>
<dbReference type="Proteomes" id="UP000437562">
    <property type="component" value="Unassembled WGS sequence"/>
</dbReference>
<accession>A0A654A115</accession>
<gene>
    <name evidence="1" type="ORF">BACI71_40374</name>
</gene>
<evidence type="ECO:0000313" key="2">
    <source>
        <dbReference type="Proteomes" id="UP000437562"/>
    </source>
</evidence>
<dbReference type="EMBL" id="CABWMC010000029">
    <property type="protein sequence ID" value="VXC60441.1"/>
    <property type="molecule type" value="Genomic_DNA"/>
</dbReference>
<protein>
    <submittedName>
        <fullName evidence="1">Uncharacterized protein</fullName>
    </submittedName>
</protein>
<proteinExistence type="predicted"/>
<evidence type="ECO:0000313" key="1">
    <source>
        <dbReference type="EMBL" id="VXC60441.1"/>
    </source>
</evidence>
<organism evidence="1 2">
    <name type="scientific">Bacillus mycoides</name>
    <dbReference type="NCBI Taxonomy" id="1405"/>
    <lineage>
        <taxon>Bacteria</taxon>
        <taxon>Bacillati</taxon>
        <taxon>Bacillota</taxon>
        <taxon>Bacilli</taxon>
        <taxon>Bacillales</taxon>
        <taxon>Bacillaceae</taxon>
        <taxon>Bacillus</taxon>
        <taxon>Bacillus cereus group</taxon>
    </lineage>
</organism>
<name>A0A654A115_BACMY</name>
<sequence length="45" mass="5276">MLNIGRPHRYLNIFIYEIVTPRVGNLLEVSVKRRVSFTTSYHIAT</sequence>
<dbReference type="AlphaFoldDB" id="A0A654A115"/>